<proteinExistence type="predicted"/>
<sequence>MTFAAAIKTCLRKYATFSGRAPRSEFWWFVLFAFLCSVAAGILDTALFTPDHGKEVFRSVQPGDPTTIVVDTGRNDGPLSLTVSLALLVPHLAAGWRRMHDTGRSGLRLLYPLIVMAGMLMFIGLVAGFEPLLAGDTAAVFAGGVGIVMAMAMFVFLISPLLVLWWLTNPSQPGPNSYGPNPHEVTS</sequence>
<keyword evidence="3" id="KW-1185">Reference proteome</keyword>
<dbReference type="AlphaFoldDB" id="K2I9F4"/>
<dbReference type="RefSeq" id="WP_007425370.1">
    <property type="nucleotide sequence ID" value="NZ_AMGO01000006.1"/>
</dbReference>
<comment type="caution">
    <text evidence="2">The sequence shown here is derived from an EMBL/GenBank/DDBJ whole genome shotgun (WGS) entry which is preliminary data.</text>
</comment>
<dbReference type="GO" id="GO:0005886">
    <property type="term" value="C:plasma membrane"/>
    <property type="evidence" value="ECO:0007669"/>
    <property type="project" value="TreeGrafter"/>
</dbReference>
<dbReference type="EMBL" id="AMGO01000006">
    <property type="protein sequence ID" value="EKE45600.1"/>
    <property type="molecule type" value="Genomic_DNA"/>
</dbReference>
<reference evidence="2 3" key="1">
    <citation type="journal article" date="2012" name="J. Bacteriol.">
        <title>Draft Genome Sequence of Oceaniovalibus guishaninsula JLT2003T.</title>
        <authorList>
            <person name="Tang K."/>
            <person name="Liu K."/>
            <person name="Jiao N."/>
        </authorList>
    </citation>
    <scope>NUCLEOTIDE SEQUENCE [LARGE SCALE GENOMIC DNA]</scope>
    <source>
        <strain evidence="2 3">JLT2003</strain>
    </source>
</reference>
<dbReference type="STRING" id="1231392.OCGS_0217"/>
<keyword evidence="1" id="KW-0812">Transmembrane</keyword>
<evidence type="ECO:0008006" key="4">
    <source>
        <dbReference type="Google" id="ProtNLM"/>
    </source>
</evidence>
<accession>K2I9F4</accession>
<evidence type="ECO:0000313" key="3">
    <source>
        <dbReference type="Proteomes" id="UP000006765"/>
    </source>
</evidence>
<keyword evidence="1" id="KW-1133">Transmembrane helix</keyword>
<protein>
    <recommendedName>
        <fullName evidence="4">DUF805 domain-containing protein</fullName>
    </recommendedName>
</protein>
<organism evidence="2 3">
    <name type="scientific">Oceaniovalibus guishaninsula JLT2003</name>
    <dbReference type="NCBI Taxonomy" id="1231392"/>
    <lineage>
        <taxon>Bacteria</taxon>
        <taxon>Pseudomonadati</taxon>
        <taxon>Pseudomonadota</taxon>
        <taxon>Alphaproteobacteria</taxon>
        <taxon>Rhodobacterales</taxon>
        <taxon>Roseobacteraceae</taxon>
        <taxon>Oceaniovalibus</taxon>
    </lineage>
</organism>
<feature type="transmembrane region" description="Helical" evidence="1">
    <location>
        <begin position="26"/>
        <end position="48"/>
    </location>
</feature>
<keyword evidence="1" id="KW-0472">Membrane</keyword>
<name>K2I9F4_9RHOB</name>
<dbReference type="OrthoDB" id="9812349at2"/>
<dbReference type="PANTHER" id="PTHR34980:SF2">
    <property type="entry name" value="INNER MEMBRANE PROTEIN YHAH-RELATED"/>
    <property type="match status" value="1"/>
</dbReference>
<dbReference type="PATRIC" id="fig|1231392.3.peg.218"/>
<evidence type="ECO:0000313" key="2">
    <source>
        <dbReference type="EMBL" id="EKE45600.1"/>
    </source>
</evidence>
<dbReference type="InterPro" id="IPR008523">
    <property type="entry name" value="DUF805"/>
</dbReference>
<feature type="transmembrane region" description="Helical" evidence="1">
    <location>
        <begin position="141"/>
        <end position="167"/>
    </location>
</feature>
<dbReference type="eggNOG" id="COG3152">
    <property type="taxonomic scope" value="Bacteria"/>
</dbReference>
<dbReference type="Pfam" id="PF05656">
    <property type="entry name" value="DUF805"/>
    <property type="match status" value="1"/>
</dbReference>
<feature type="transmembrane region" description="Helical" evidence="1">
    <location>
        <begin position="109"/>
        <end position="129"/>
    </location>
</feature>
<gene>
    <name evidence="2" type="ORF">OCGS_0217</name>
</gene>
<feature type="transmembrane region" description="Helical" evidence="1">
    <location>
        <begin position="79"/>
        <end position="97"/>
    </location>
</feature>
<dbReference type="PANTHER" id="PTHR34980">
    <property type="entry name" value="INNER MEMBRANE PROTEIN-RELATED-RELATED"/>
    <property type="match status" value="1"/>
</dbReference>
<evidence type="ECO:0000256" key="1">
    <source>
        <dbReference type="SAM" id="Phobius"/>
    </source>
</evidence>
<dbReference type="Proteomes" id="UP000006765">
    <property type="component" value="Unassembled WGS sequence"/>
</dbReference>